<keyword evidence="3" id="KW-0324">Glycolysis</keyword>
<gene>
    <name evidence="7" type="ORF">V757_05695</name>
</gene>
<dbReference type="OrthoDB" id="8998729at2"/>
<dbReference type="EMBL" id="AYSV01000073">
    <property type="protein sequence ID" value="ETD72189.1"/>
    <property type="molecule type" value="Genomic_DNA"/>
</dbReference>
<evidence type="ECO:0000259" key="6">
    <source>
        <dbReference type="PROSITE" id="PS51464"/>
    </source>
</evidence>
<accession>V8G6M7</accession>
<feature type="domain" description="HTH rpiR-type" evidence="5">
    <location>
        <begin position="5"/>
        <end position="81"/>
    </location>
</feature>
<organism evidence="7 8">
    <name type="scientific">Pelistega indica</name>
    <dbReference type="NCBI Taxonomy" id="1414851"/>
    <lineage>
        <taxon>Bacteria</taxon>
        <taxon>Pseudomonadati</taxon>
        <taxon>Pseudomonadota</taxon>
        <taxon>Betaproteobacteria</taxon>
        <taxon>Burkholderiales</taxon>
        <taxon>Alcaligenaceae</taxon>
        <taxon>Pelistega</taxon>
    </lineage>
</organism>
<dbReference type="GO" id="GO:0006096">
    <property type="term" value="P:glycolytic process"/>
    <property type="evidence" value="ECO:0007669"/>
    <property type="project" value="UniProtKB-KW"/>
</dbReference>
<dbReference type="GO" id="GO:0003677">
    <property type="term" value="F:DNA binding"/>
    <property type="evidence" value="ECO:0007669"/>
    <property type="project" value="UniProtKB-KW"/>
</dbReference>
<keyword evidence="2" id="KW-0238">DNA-binding</keyword>
<dbReference type="Pfam" id="PF01418">
    <property type="entry name" value="HTH_6"/>
    <property type="match status" value="1"/>
</dbReference>
<feature type="domain" description="SIS" evidence="6">
    <location>
        <begin position="128"/>
        <end position="264"/>
    </location>
</feature>
<reference evidence="7 8" key="1">
    <citation type="submission" date="2013-11" db="EMBL/GenBank/DDBJ databases">
        <title>Genomic analysis of Pelistega sp. HM-7.</title>
        <authorList>
            <person name="Kumbhare S.V."/>
            <person name="Shetty S.A."/>
            <person name="Sharma O."/>
            <person name="Dhotre D.P."/>
        </authorList>
    </citation>
    <scope>NUCLEOTIDE SEQUENCE [LARGE SCALE GENOMIC DNA]</scope>
    <source>
        <strain evidence="7 8">HM-7</strain>
    </source>
</reference>
<protein>
    <submittedName>
        <fullName evidence="7">Transcriptional regulator</fullName>
    </submittedName>
</protein>
<comment type="caution">
    <text evidence="7">The sequence shown here is derived from an EMBL/GenBank/DDBJ whole genome shotgun (WGS) entry which is preliminary data.</text>
</comment>
<evidence type="ECO:0000313" key="8">
    <source>
        <dbReference type="Proteomes" id="UP000018766"/>
    </source>
</evidence>
<dbReference type="SUPFAM" id="SSF46689">
    <property type="entry name" value="Homeodomain-like"/>
    <property type="match status" value="1"/>
</dbReference>
<dbReference type="AlphaFoldDB" id="V8G6M7"/>
<dbReference type="PANTHER" id="PTHR30514:SF18">
    <property type="entry name" value="RPIR-FAMILY TRANSCRIPTIONAL REGULATOR"/>
    <property type="match status" value="1"/>
</dbReference>
<dbReference type="GO" id="GO:0097367">
    <property type="term" value="F:carbohydrate derivative binding"/>
    <property type="evidence" value="ECO:0007669"/>
    <property type="project" value="InterPro"/>
</dbReference>
<dbReference type="InterPro" id="IPR001347">
    <property type="entry name" value="SIS_dom"/>
</dbReference>
<dbReference type="InterPro" id="IPR047640">
    <property type="entry name" value="RpiR-like"/>
</dbReference>
<dbReference type="SUPFAM" id="SSF53697">
    <property type="entry name" value="SIS domain"/>
    <property type="match status" value="1"/>
</dbReference>
<dbReference type="Pfam" id="PF01380">
    <property type="entry name" value="SIS"/>
    <property type="match status" value="1"/>
</dbReference>
<evidence type="ECO:0000256" key="1">
    <source>
        <dbReference type="ARBA" id="ARBA00023015"/>
    </source>
</evidence>
<keyword evidence="4" id="KW-0804">Transcription</keyword>
<dbReference type="InterPro" id="IPR035472">
    <property type="entry name" value="RpiR-like_SIS"/>
</dbReference>
<dbReference type="GO" id="GO:0003700">
    <property type="term" value="F:DNA-binding transcription factor activity"/>
    <property type="evidence" value="ECO:0007669"/>
    <property type="project" value="InterPro"/>
</dbReference>
<evidence type="ECO:0000259" key="5">
    <source>
        <dbReference type="PROSITE" id="PS51071"/>
    </source>
</evidence>
<evidence type="ECO:0000256" key="4">
    <source>
        <dbReference type="ARBA" id="ARBA00023163"/>
    </source>
</evidence>
<dbReference type="Gene3D" id="1.10.10.10">
    <property type="entry name" value="Winged helix-like DNA-binding domain superfamily/Winged helix DNA-binding domain"/>
    <property type="match status" value="1"/>
</dbReference>
<sequence length="288" mass="31702">MAIETTFTKALTQKIHLLTVPQQKMATYVLENPFKVALYSIDEFAQAVQSSTASANRFAKALGYAGYAAFRQDLIKGFESVLESVHRLKEERKTVTSIQQVFSNVFNEVQNNLETTRHQLTNDSCEKAVQMILAASRVYILGFGSSGYLSGIMERRLFPYNDMAVSLSTHGGISEAARRLTFVKEGDLILAISFPRYLLDTIELAKKAKSRGAKILALTDKLTAPIVPIADCVLYGQSQTQYGQNSEASTLALIEGLLAAVDYASDRSVELATEMAETLAPWLVNPNN</sequence>
<dbReference type="InterPro" id="IPR046348">
    <property type="entry name" value="SIS_dom_sf"/>
</dbReference>
<name>V8G6M7_9BURK</name>
<dbReference type="Gene3D" id="3.40.50.10490">
    <property type="entry name" value="Glucose-6-phosphate isomerase like protein, domain 1"/>
    <property type="match status" value="1"/>
</dbReference>
<keyword evidence="1" id="KW-0805">Transcription regulation</keyword>
<proteinExistence type="predicted"/>
<evidence type="ECO:0000313" key="7">
    <source>
        <dbReference type="EMBL" id="ETD72189.1"/>
    </source>
</evidence>
<dbReference type="PANTHER" id="PTHR30514">
    <property type="entry name" value="GLUCOKINASE"/>
    <property type="match status" value="1"/>
</dbReference>
<dbReference type="RefSeq" id="WP_023950633.1">
    <property type="nucleotide sequence ID" value="NZ_AYSV01000073.1"/>
</dbReference>
<dbReference type="CDD" id="cd05013">
    <property type="entry name" value="SIS_RpiR"/>
    <property type="match status" value="1"/>
</dbReference>
<dbReference type="PROSITE" id="PS51071">
    <property type="entry name" value="HTH_RPIR"/>
    <property type="match status" value="1"/>
</dbReference>
<evidence type="ECO:0000256" key="2">
    <source>
        <dbReference type="ARBA" id="ARBA00023125"/>
    </source>
</evidence>
<dbReference type="InterPro" id="IPR009057">
    <property type="entry name" value="Homeodomain-like_sf"/>
</dbReference>
<dbReference type="PROSITE" id="PS51464">
    <property type="entry name" value="SIS"/>
    <property type="match status" value="1"/>
</dbReference>
<dbReference type="InterPro" id="IPR036388">
    <property type="entry name" value="WH-like_DNA-bd_sf"/>
</dbReference>
<dbReference type="InterPro" id="IPR000281">
    <property type="entry name" value="HTH_RpiR"/>
</dbReference>
<evidence type="ECO:0000256" key="3">
    <source>
        <dbReference type="ARBA" id="ARBA00023152"/>
    </source>
</evidence>
<keyword evidence="8" id="KW-1185">Reference proteome</keyword>
<dbReference type="Proteomes" id="UP000018766">
    <property type="component" value="Unassembled WGS sequence"/>
</dbReference>